<name>A0A6J4UZV4_9BACT</name>
<proteinExistence type="predicted"/>
<reference evidence="1" key="1">
    <citation type="submission" date="2020-02" db="EMBL/GenBank/DDBJ databases">
        <authorList>
            <person name="Meier V. D."/>
        </authorList>
    </citation>
    <scope>NUCLEOTIDE SEQUENCE</scope>
    <source>
        <strain evidence="1">AVDCRST_MAG19</strain>
    </source>
</reference>
<evidence type="ECO:0008006" key="2">
    <source>
        <dbReference type="Google" id="ProtNLM"/>
    </source>
</evidence>
<dbReference type="EMBL" id="CADCWL010000094">
    <property type="protein sequence ID" value="CAA9564405.1"/>
    <property type="molecule type" value="Genomic_DNA"/>
</dbReference>
<protein>
    <recommendedName>
        <fullName evidence="2">N-acetyltransferase domain-containing protein</fullName>
    </recommendedName>
</protein>
<gene>
    <name evidence="1" type="ORF">AVDCRST_MAG19-2109</name>
</gene>
<dbReference type="AlphaFoldDB" id="A0A6J4UZV4"/>
<sequence>MLREVDLAGHDYLRTVTELLLAERGDDPLAGLSEAGDLQWRWKDEDSLTSSRYRFWLDAAGRPVGGLLVNEQDPREGEAGRFDCDLIWRLAADGEVRADIFPIDWLRLAALASKGPRTVAMSVDGRDTDWRARLEGVGFRHEPGEDMVQMWQHSGAPPAPRPLPAGMWFDDDRSRPPGRPHHLVKRNGERVTERLRECSLYRPELNPCVRTEAGEVAAHCLCWVDPINGFGLFEPVRAED</sequence>
<accession>A0A6J4UZV4</accession>
<organism evidence="1">
    <name type="scientific">uncultured Thermomicrobiales bacterium</name>
    <dbReference type="NCBI Taxonomy" id="1645740"/>
    <lineage>
        <taxon>Bacteria</taxon>
        <taxon>Pseudomonadati</taxon>
        <taxon>Thermomicrobiota</taxon>
        <taxon>Thermomicrobia</taxon>
        <taxon>Thermomicrobiales</taxon>
        <taxon>environmental samples</taxon>
    </lineage>
</organism>
<evidence type="ECO:0000313" key="1">
    <source>
        <dbReference type="EMBL" id="CAA9564405.1"/>
    </source>
</evidence>
<feature type="non-terminal residue" evidence="1">
    <location>
        <position position="240"/>
    </location>
</feature>